<dbReference type="SUPFAM" id="SSF56042">
    <property type="entry name" value="PurM C-terminal domain-like"/>
    <property type="match status" value="1"/>
</dbReference>
<dbReference type="Proteomes" id="UP001150830">
    <property type="component" value="Unassembled WGS sequence"/>
</dbReference>
<feature type="domain" description="PurM-like C-terminal" evidence="3">
    <location>
        <begin position="217"/>
        <end position="317"/>
    </location>
</feature>
<dbReference type="EMBL" id="JAPNOA010000026">
    <property type="protein sequence ID" value="MCY0965468.1"/>
    <property type="molecule type" value="Genomic_DNA"/>
</dbReference>
<dbReference type="AlphaFoldDB" id="A0A9X3ITS8"/>
<evidence type="ECO:0000259" key="2">
    <source>
        <dbReference type="Pfam" id="PF00586"/>
    </source>
</evidence>
<dbReference type="InterPro" id="IPR036921">
    <property type="entry name" value="PurM-like_N_sf"/>
</dbReference>
<dbReference type="Gene3D" id="3.90.650.10">
    <property type="entry name" value="PurM-like C-terminal domain"/>
    <property type="match status" value="1"/>
</dbReference>
<name>A0A9X3ITS8_9GAMM</name>
<dbReference type="Pfam" id="PF00586">
    <property type="entry name" value="AIRS"/>
    <property type="match status" value="1"/>
</dbReference>
<dbReference type="CDD" id="cd02192">
    <property type="entry name" value="PurM-like3"/>
    <property type="match status" value="1"/>
</dbReference>
<dbReference type="InterPro" id="IPR011413">
    <property type="entry name" value="UCP036540_AIR"/>
</dbReference>
<keyword evidence="1" id="KW-0784">Thiamine biosynthesis</keyword>
<keyword evidence="5" id="KW-1185">Reference proteome</keyword>
<proteinExistence type="predicted"/>
<evidence type="ECO:0000259" key="3">
    <source>
        <dbReference type="Pfam" id="PF02769"/>
    </source>
</evidence>
<dbReference type="PANTHER" id="PTHR30270:SF0">
    <property type="entry name" value="THIAMINE-MONOPHOSPHATE KINASE"/>
    <property type="match status" value="1"/>
</dbReference>
<dbReference type="SUPFAM" id="SSF55326">
    <property type="entry name" value="PurM N-terminal domain-like"/>
    <property type="match status" value="1"/>
</dbReference>
<dbReference type="InterPro" id="IPR024030">
    <property type="entry name" value="AIR_synthase-rel_sll0787"/>
</dbReference>
<dbReference type="InterPro" id="IPR016188">
    <property type="entry name" value="PurM-like_N"/>
</dbReference>
<evidence type="ECO:0000313" key="5">
    <source>
        <dbReference type="Proteomes" id="UP001150830"/>
    </source>
</evidence>
<feature type="domain" description="PurM-like N-terminal" evidence="2">
    <location>
        <begin position="48"/>
        <end position="163"/>
    </location>
</feature>
<evidence type="ECO:0000256" key="1">
    <source>
        <dbReference type="ARBA" id="ARBA00022977"/>
    </source>
</evidence>
<dbReference type="InterPro" id="IPR006283">
    <property type="entry name" value="ThiL-like"/>
</dbReference>
<gene>
    <name evidence="4" type="ORF">OUO13_09735</name>
</gene>
<reference evidence="4" key="1">
    <citation type="submission" date="2022-11" db="EMBL/GenBank/DDBJ databases">
        <title>Parathalassolutuus dongxingensis gen. nov., sp. nov., a novel member of family Oceanospirillaceae isolated from a coastal shrimp pond in Guangxi, China.</title>
        <authorList>
            <person name="Chen H."/>
        </authorList>
    </citation>
    <scope>NUCLEOTIDE SEQUENCE</scope>
    <source>
        <strain evidence="4">G-43</strain>
    </source>
</reference>
<dbReference type="InterPro" id="IPR036676">
    <property type="entry name" value="PurM-like_C_sf"/>
</dbReference>
<organism evidence="4 5">
    <name type="scientific">Parathalassolituus penaei</name>
    <dbReference type="NCBI Taxonomy" id="2997323"/>
    <lineage>
        <taxon>Bacteria</taxon>
        <taxon>Pseudomonadati</taxon>
        <taxon>Pseudomonadota</taxon>
        <taxon>Gammaproteobacteria</taxon>
        <taxon>Oceanospirillales</taxon>
        <taxon>Oceanospirillaceae</taxon>
        <taxon>Parathalassolituus</taxon>
    </lineage>
</organism>
<comment type="caution">
    <text evidence="4">The sequence shown here is derived from an EMBL/GenBank/DDBJ whole genome shotgun (WGS) entry which is preliminary data.</text>
</comment>
<protein>
    <submittedName>
        <fullName evidence="4">Sll0787 family AIR synthase-like protein</fullName>
    </submittedName>
</protein>
<dbReference type="NCBIfam" id="TIGR04049">
    <property type="entry name" value="AIR_rel_sll0787"/>
    <property type="match status" value="1"/>
</dbReference>
<dbReference type="GO" id="GO:0009228">
    <property type="term" value="P:thiamine biosynthetic process"/>
    <property type="evidence" value="ECO:0007669"/>
    <property type="project" value="UniProtKB-KW"/>
</dbReference>
<dbReference type="InterPro" id="IPR010918">
    <property type="entry name" value="PurM-like_C_dom"/>
</dbReference>
<sequence length="336" mass="35834">MMMTLPTSSLAQLLEQVSQRCGIDSKRDIAAVSQHLPALPPGWHPNGDDTAAIPIACSSGSDGDRGYHLLAIEGMQGKLVTEQPWFAGWCSIMVNCSDIAAMGGRPTAVVNALWSNHQDSQHDVWLAELLRGMRDAASHLGVPIVGGHTNVRATQTNLAVAIMGHANRLLSAFAAKPGHILVAAIDHRGRFQNGSLNWNAATTAPAARLHGDLALLPTIAEQGLADACKDISQAGLLGTTVMLLESSGCGAELDLDRLTVPALASLSDWLCAFPSFGYLLTTDAERLPALLACFRQRDICAEAIGTLNDSQRLEVSWQGQSRCFYNLRDNSLTGFS</sequence>
<dbReference type="Gene3D" id="3.30.1330.10">
    <property type="entry name" value="PurM-like, N-terminal domain"/>
    <property type="match status" value="1"/>
</dbReference>
<evidence type="ECO:0000313" key="4">
    <source>
        <dbReference type="EMBL" id="MCY0965468.1"/>
    </source>
</evidence>
<accession>A0A9X3ITS8</accession>
<dbReference type="PANTHER" id="PTHR30270">
    <property type="entry name" value="THIAMINE-MONOPHOSPHATE KINASE"/>
    <property type="match status" value="1"/>
</dbReference>
<dbReference type="GO" id="GO:0009030">
    <property type="term" value="F:thiamine-phosphate kinase activity"/>
    <property type="evidence" value="ECO:0007669"/>
    <property type="project" value="InterPro"/>
</dbReference>
<dbReference type="RefSeq" id="WP_283173679.1">
    <property type="nucleotide sequence ID" value="NZ_JAPNOA010000026.1"/>
</dbReference>
<dbReference type="Pfam" id="PF02769">
    <property type="entry name" value="AIRS_C"/>
    <property type="match status" value="1"/>
</dbReference>
<dbReference type="PIRSF" id="PIRSF036540">
    <property type="entry name" value="UCP036540_AIR"/>
    <property type="match status" value="1"/>
</dbReference>